<organism evidence="1 2">
    <name type="scientific">Mucilaginibacter humi</name>
    <dbReference type="NCBI Taxonomy" id="2732510"/>
    <lineage>
        <taxon>Bacteria</taxon>
        <taxon>Pseudomonadati</taxon>
        <taxon>Bacteroidota</taxon>
        <taxon>Sphingobacteriia</taxon>
        <taxon>Sphingobacteriales</taxon>
        <taxon>Sphingobacteriaceae</taxon>
        <taxon>Mucilaginibacter</taxon>
    </lineage>
</organism>
<sequence length="85" mass="9964">MIALRYNFDHPFQGKVILRKTGYKHARCRAIYFDSADEHDFNITLQVDGDGTYQVVLNWEFEGRSFSHESSVTVKNGQHIHEDIY</sequence>
<reference evidence="1 2" key="1">
    <citation type="submission" date="2020-05" db="EMBL/GenBank/DDBJ databases">
        <authorList>
            <person name="Khan S.A."/>
            <person name="Jeon C.O."/>
            <person name="Chun B.H."/>
        </authorList>
    </citation>
    <scope>NUCLEOTIDE SEQUENCE [LARGE SCALE GENOMIC DNA]</scope>
    <source>
        <strain evidence="1 2">S1162</strain>
    </source>
</reference>
<keyword evidence="2" id="KW-1185">Reference proteome</keyword>
<dbReference type="EMBL" id="JABFCR010000009">
    <property type="protein sequence ID" value="NNU33411.1"/>
    <property type="molecule type" value="Genomic_DNA"/>
</dbReference>
<accession>A0ABX1W180</accession>
<evidence type="ECO:0000313" key="1">
    <source>
        <dbReference type="EMBL" id="NNU33411.1"/>
    </source>
</evidence>
<name>A0ABX1W180_9SPHI</name>
<evidence type="ECO:0000313" key="2">
    <source>
        <dbReference type="Proteomes" id="UP000566071"/>
    </source>
</evidence>
<proteinExistence type="predicted"/>
<comment type="caution">
    <text evidence="1">The sequence shown here is derived from an EMBL/GenBank/DDBJ whole genome shotgun (WGS) entry which is preliminary data.</text>
</comment>
<dbReference type="RefSeq" id="WP_175269108.1">
    <property type="nucleotide sequence ID" value="NZ_JABFCR010000009.1"/>
</dbReference>
<gene>
    <name evidence="1" type="ORF">HK413_03220</name>
</gene>
<protein>
    <submittedName>
        <fullName evidence="1">Uncharacterized protein</fullName>
    </submittedName>
</protein>
<dbReference type="Proteomes" id="UP000566071">
    <property type="component" value="Unassembled WGS sequence"/>
</dbReference>